<sequence>MVQLFEKPPRVLSKRKTGTLKLSFTPDFYRHRFAPHKIRAPIKIEPPHVINPNGQTNPALSAGNFSRITSIGMRCDSPDDLVVGPPNEFDEDLSATSYPALKPNLTHANTNDNFTIQDGRLSPNFRITAHLPVRAQPADPPMAAFEHMIRSGFYHRHVHTQTKRKDDTVSVTLTLTRDASSDIRRVLVGLASLLGLDGPSSLDYELRLDTPPSSPALRIKEERDDKILCKMCHVSITEQGGVKKKWSELGLKPNFEEGEEALFCSSACFKRFSCEKLAAERKMMNLSDPSTSKALLPNCHSSLDEVISFVVEGGGAKIAAAIAASAPTTQQTSTAVTSGASSLPLVQRFSKPYNGQTILEQAINARDLLTGARSIFGVVSDYSIAKSET</sequence>
<reference evidence="2" key="1">
    <citation type="submission" date="2022-11" db="UniProtKB">
        <authorList>
            <consortium name="WormBaseParasite"/>
        </authorList>
    </citation>
    <scope>IDENTIFICATION</scope>
</reference>
<dbReference type="AlphaFoldDB" id="A0A915LBI7"/>
<name>A0A915LBI7_ROMCU</name>
<proteinExistence type="predicted"/>
<dbReference type="Proteomes" id="UP000887565">
    <property type="component" value="Unplaced"/>
</dbReference>
<evidence type="ECO:0000313" key="2">
    <source>
        <dbReference type="WBParaSite" id="nRc.2.0.1.t47141-RA"/>
    </source>
</evidence>
<accession>A0A915LBI7</accession>
<protein>
    <submittedName>
        <fullName evidence="2">Uncharacterized protein</fullName>
    </submittedName>
</protein>
<keyword evidence="1" id="KW-1185">Reference proteome</keyword>
<dbReference type="WBParaSite" id="nRc.2.0.1.t47141-RA">
    <property type="protein sequence ID" value="nRc.2.0.1.t47141-RA"/>
    <property type="gene ID" value="nRc.2.0.1.g47141"/>
</dbReference>
<organism evidence="1 2">
    <name type="scientific">Romanomermis culicivorax</name>
    <name type="common">Nematode worm</name>
    <dbReference type="NCBI Taxonomy" id="13658"/>
    <lineage>
        <taxon>Eukaryota</taxon>
        <taxon>Metazoa</taxon>
        <taxon>Ecdysozoa</taxon>
        <taxon>Nematoda</taxon>
        <taxon>Enoplea</taxon>
        <taxon>Dorylaimia</taxon>
        <taxon>Mermithida</taxon>
        <taxon>Mermithoidea</taxon>
        <taxon>Mermithidae</taxon>
        <taxon>Romanomermis</taxon>
    </lineage>
</organism>
<evidence type="ECO:0000313" key="1">
    <source>
        <dbReference type="Proteomes" id="UP000887565"/>
    </source>
</evidence>